<sequence length="403" mass="46501">MTERGMGMLIPREVAQSIVQETEPIMNKNINFMDEKAKIIASLDKKRIGDFHEGAAKVLETGHTLVISSKETYEGAKAGINLPVRLHKQIVGVIGITGEPEELSQQGALLQKMTEILIKEAYLDEQVELETQARETFVNEWIRNQYQDEKLFATRGWMFGINIYKPRVAVLLELSGFQDYWYDKLGSPLGDVNDEVQMQRYRRNVEKLIHRHFPDYNEHVLIPDGSSRYMILLSVNEHKDPLYQKSRVSARVREIQEALLKTYEQESSGGVGSLCRTPGAMWKSVEEADRALRYASDHHQPLYFYEDLGVESLMYDVPESVRRDFIIRKLQPEDLGSIPDWQHTLETFYQQKGSIKATSEVLHIHKNTLQYRLKKIKDVTGYDPRNINDSTLLQMALAFHKIT</sequence>
<feature type="domain" description="PucR C-terminal helix-turn-helix" evidence="3">
    <location>
        <begin position="343"/>
        <end position="398"/>
    </location>
</feature>
<dbReference type="InterPro" id="IPR041522">
    <property type="entry name" value="CdaR_GGDEF"/>
</dbReference>
<dbReference type="Pfam" id="PF05651">
    <property type="entry name" value="Diacid_rec"/>
    <property type="match status" value="1"/>
</dbReference>
<evidence type="ECO:0000313" key="6">
    <source>
        <dbReference type="Proteomes" id="UP000460949"/>
    </source>
</evidence>
<dbReference type="Gene3D" id="1.10.10.2840">
    <property type="entry name" value="PucR C-terminal helix-turn-helix domain"/>
    <property type="match status" value="1"/>
</dbReference>
<evidence type="ECO:0000259" key="3">
    <source>
        <dbReference type="Pfam" id="PF13556"/>
    </source>
</evidence>
<evidence type="ECO:0000259" key="4">
    <source>
        <dbReference type="Pfam" id="PF17853"/>
    </source>
</evidence>
<dbReference type="PANTHER" id="PTHR33744:SF16">
    <property type="entry name" value="CARBOHYDRATE DIACID REGULATOR"/>
    <property type="match status" value="1"/>
</dbReference>
<dbReference type="Pfam" id="PF17853">
    <property type="entry name" value="GGDEF_2"/>
    <property type="match status" value="1"/>
</dbReference>
<gene>
    <name evidence="5" type="ORF">GLW04_12865</name>
</gene>
<dbReference type="AlphaFoldDB" id="A0A845DTQ6"/>
<dbReference type="PANTHER" id="PTHR33744">
    <property type="entry name" value="CARBOHYDRATE DIACID REGULATOR"/>
    <property type="match status" value="1"/>
</dbReference>
<dbReference type="EMBL" id="WMET01000003">
    <property type="protein sequence ID" value="MYL20786.1"/>
    <property type="molecule type" value="Genomic_DNA"/>
</dbReference>
<feature type="domain" description="Putative sugar diacid recognition" evidence="2">
    <location>
        <begin position="12"/>
        <end position="141"/>
    </location>
</feature>
<dbReference type="InterPro" id="IPR042070">
    <property type="entry name" value="PucR_C-HTH_sf"/>
</dbReference>
<evidence type="ECO:0000256" key="1">
    <source>
        <dbReference type="ARBA" id="ARBA00006754"/>
    </source>
</evidence>
<evidence type="ECO:0000259" key="2">
    <source>
        <dbReference type="Pfam" id="PF05651"/>
    </source>
</evidence>
<proteinExistence type="inferred from homology"/>
<evidence type="ECO:0008006" key="7">
    <source>
        <dbReference type="Google" id="ProtNLM"/>
    </source>
</evidence>
<dbReference type="InterPro" id="IPR008599">
    <property type="entry name" value="Diacid_rec"/>
</dbReference>
<dbReference type="Pfam" id="PF13556">
    <property type="entry name" value="HTH_30"/>
    <property type="match status" value="1"/>
</dbReference>
<dbReference type="InterPro" id="IPR025736">
    <property type="entry name" value="PucR_C-HTH_dom"/>
</dbReference>
<comment type="caution">
    <text evidence="5">The sequence shown here is derived from an EMBL/GenBank/DDBJ whole genome shotgun (WGS) entry which is preliminary data.</text>
</comment>
<comment type="similarity">
    <text evidence="1">Belongs to the CdaR family.</text>
</comment>
<dbReference type="InterPro" id="IPR051448">
    <property type="entry name" value="CdaR-like_regulators"/>
</dbReference>
<evidence type="ECO:0000313" key="5">
    <source>
        <dbReference type="EMBL" id="MYL20786.1"/>
    </source>
</evidence>
<dbReference type="Proteomes" id="UP000460949">
    <property type="component" value="Unassembled WGS sequence"/>
</dbReference>
<reference evidence="5 6" key="1">
    <citation type="submission" date="2019-11" db="EMBL/GenBank/DDBJ databases">
        <title>Genome sequences of 17 halophilic strains isolated from different environments.</title>
        <authorList>
            <person name="Furrow R.E."/>
        </authorList>
    </citation>
    <scope>NUCLEOTIDE SEQUENCE [LARGE SCALE GENOMIC DNA]</scope>
    <source>
        <strain evidence="5 6">22511_23_Filter</strain>
    </source>
</reference>
<name>A0A845DTQ6_9BACI</name>
<feature type="domain" description="CdaR GGDEF-like" evidence="4">
    <location>
        <begin position="147"/>
        <end position="294"/>
    </location>
</feature>
<organism evidence="5 6">
    <name type="scientific">Halobacillus litoralis</name>
    <dbReference type="NCBI Taxonomy" id="45668"/>
    <lineage>
        <taxon>Bacteria</taxon>
        <taxon>Bacillati</taxon>
        <taxon>Bacillota</taxon>
        <taxon>Bacilli</taxon>
        <taxon>Bacillales</taxon>
        <taxon>Bacillaceae</taxon>
        <taxon>Halobacillus</taxon>
    </lineage>
</organism>
<protein>
    <recommendedName>
        <fullName evidence="7">Carbohydrate diacid regulator</fullName>
    </recommendedName>
</protein>
<accession>A0A845DTQ6</accession>